<feature type="compositionally biased region" description="Polar residues" evidence="1">
    <location>
        <begin position="62"/>
        <end position="81"/>
    </location>
</feature>
<dbReference type="RefSeq" id="XP_007757415.1">
    <property type="nucleotide sequence ID" value="XM_007759225.1"/>
</dbReference>
<feature type="compositionally biased region" description="Low complexity" evidence="1">
    <location>
        <begin position="555"/>
        <end position="571"/>
    </location>
</feature>
<dbReference type="HOGENOM" id="CLU_019222_0_0_1"/>
<proteinExistence type="predicted"/>
<accession>W9VYZ5</accession>
<name>W9VYZ5_9EURO</name>
<evidence type="ECO:0000313" key="3">
    <source>
        <dbReference type="Proteomes" id="UP000019473"/>
    </source>
</evidence>
<feature type="region of interest" description="Disordered" evidence="1">
    <location>
        <begin position="612"/>
        <end position="636"/>
    </location>
</feature>
<organism evidence="2 3">
    <name type="scientific">Cladophialophora yegresii CBS 114405</name>
    <dbReference type="NCBI Taxonomy" id="1182544"/>
    <lineage>
        <taxon>Eukaryota</taxon>
        <taxon>Fungi</taxon>
        <taxon>Dikarya</taxon>
        <taxon>Ascomycota</taxon>
        <taxon>Pezizomycotina</taxon>
        <taxon>Eurotiomycetes</taxon>
        <taxon>Chaetothyriomycetidae</taxon>
        <taxon>Chaetothyriales</taxon>
        <taxon>Herpotrichiellaceae</taxon>
        <taxon>Cladophialophora</taxon>
    </lineage>
</organism>
<reference evidence="2 3" key="1">
    <citation type="submission" date="2013-03" db="EMBL/GenBank/DDBJ databases">
        <title>The Genome Sequence of Cladophialophora yegresii CBS 114405.</title>
        <authorList>
            <consortium name="The Broad Institute Genomics Platform"/>
            <person name="Cuomo C."/>
            <person name="de Hoog S."/>
            <person name="Gorbushina A."/>
            <person name="Walker B."/>
            <person name="Young S.K."/>
            <person name="Zeng Q."/>
            <person name="Gargeya S."/>
            <person name="Fitzgerald M."/>
            <person name="Haas B."/>
            <person name="Abouelleil A."/>
            <person name="Allen A.W."/>
            <person name="Alvarado L."/>
            <person name="Arachchi H.M."/>
            <person name="Berlin A.M."/>
            <person name="Chapman S.B."/>
            <person name="Gainer-Dewar J."/>
            <person name="Goldberg J."/>
            <person name="Griggs A."/>
            <person name="Gujja S."/>
            <person name="Hansen M."/>
            <person name="Howarth C."/>
            <person name="Imamovic A."/>
            <person name="Ireland A."/>
            <person name="Larimer J."/>
            <person name="McCowan C."/>
            <person name="Murphy C."/>
            <person name="Pearson M."/>
            <person name="Poon T.W."/>
            <person name="Priest M."/>
            <person name="Roberts A."/>
            <person name="Saif S."/>
            <person name="Shea T."/>
            <person name="Sisk P."/>
            <person name="Sykes S."/>
            <person name="Wortman J."/>
            <person name="Nusbaum C."/>
            <person name="Birren B."/>
        </authorList>
    </citation>
    <scope>NUCLEOTIDE SEQUENCE [LARGE SCALE GENOMIC DNA]</scope>
    <source>
        <strain evidence="2 3">CBS 114405</strain>
    </source>
</reference>
<gene>
    <name evidence="2" type="ORF">A1O7_05215</name>
</gene>
<dbReference type="GeneID" id="19179800"/>
<feature type="compositionally biased region" description="Acidic residues" evidence="1">
    <location>
        <begin position="623"/>
        <end position="636"/>
    </location>
</feature>
<feature type="region of interest" description="Disordered" evidence="1">
    <location>
        <begin position="555"/>
        <end position="595"/>
    </location>
</feature>
<dbReference type="STRING" id="1182544.W9VYZ5"/>
<dbReference type="VEuPathDB" id="FungiDB:A1O7_05215"/>
<dbReference type="AlphaFoldDB" id="W9VYZ5"/>
<evidence type="ECO:0000313" key="2">
    <source>
        <dbReference type="EMBL" id="EXJ61062.1"/>
    </source>
</evidence>
<feature type="compositionally biased region" description="Basic residues" evidence="1">
    <location>
        <begin position="38"/>
        <end position="47"/>
    </location>
</feature>
<sequence length="636" mass="72330">MPAASSKPRPRRVPRFRYQNDDSASDEDFEEYLIAKTRPARAARRVRTYRESSDDDISDSSAVETDSSQESRLPNTQSQTIVRPHRPKRKPLAVPSRKRDVPNKRPKIQPSHSVRKSADVVAGASKPSTHARIPPWQTLPYFVLVNIMQYAAYPLYGPLSRQQPSINWLCTTGSLCRSFHDACMATLLYSPPLYPLQRARGLVTLLKQEQDHRGPLSTSFRSKIRYLDIEVKHLLAKKGGISLDDLIPLTPQLQGIRLYSNYDDMTTVIWAQPESKKVRWTYPLDLITHLERNNVVLRSFDWNGRFPNTTDVLKEAMAAHSRPSFKHLHDLTFLNLTLPEKTEKADIASARSFLAVALKSLLALRSLCFRNCGMVDQITMPMLPPGLLRLELTNCSHLTSEVLEGYLSSAGHGLQSLILNNNQSMDLGFMANLKSLCPSLQRLEIDMVYIDPSWWHDRDPLFDELLPKGPPTWPSQLITISIENMRQLTAAAAEKFFTSLVDASEDLPFLKKLSLKVILKDASWRDRAKMRQNWMPVFENVFLNKDKPSNIVSKTLSSRRSASVSQRQSTRIANGRLKELSMSENSDESDAPTPKIAQARCDVVDLIISDQRPAETQYRENDFLDSEPSDDEEYRE</sequence>
<dbReference type="SUPFAM" id="SSF52047">
    <property type="entry name" value="RNI-like"/>
    <property type="match status" value="1"/>
</dbReference>
<dbReference type="OrthoDB" id="5395390at2759"/>
<dbReference type="eggNOG" id="ENOG502RWR6">
    <property type="taxonomic scope" value="Eukaryota"/>
</dbReference>
<protein>
    <submittedName>
        <fullName evidence="2">Uncharacterized protein</fullName>
    </submittedName>
</protein>
<comment type="caution">
    <text evidence="2">The sequence shown here is derived from an EMBL/GenBank/DDBJ whole genome shotgun (WGS) entry which is preliminary data.</text>
</comment>
<keyword evidence="3" id="KW-1185">Reference proteome</keyword>
<dbReference type="InterPro" id="IPR032675">
    <property type="entry name" value="LRR_dom_sf"/>
</dbReference>
<dbReference type="Gene3D" id="3.80.10.10">
    <property type="entry name" value="Ribonuclease Inhibitor"/>
    <property type="match status" value="1"/>
</dbReference>
<dbReference type="Proteomes" id="UP000019473">
    <property type="component" value="Unassembled WGS sequence"/>
</dbReference>
<evidence type="ECO:0000256" key="1">
    <source>
        <dbReference type="SAM" id="MobiDB-lite"/>
    </source>
</evidence>
<dbReference type="EMBL" id="AMGW01000003">
    <property type="protein sequence ID" value="EXJ61062.1"/>
    <property type="molecule type" value="Genomic_DNA"/>
</dbReference>
<feature type="region of interest" description="Disordered" evidence="1">
    <location>
        <begin position="1"/>
        <end position="129"/>
    </location>
</feature>